<feature type="signal peptide" evidence="13">
    <location>
        <begin position="1"/>
        <end position="18"/>
    </location>
</feature>
<evidence type="ECO:0000256" key="5">
    <source>
        <dbReference type="ARBA" id="ARBA00022729"/>
    </source>
</evidence>
<keyword evidence="9" id="KW-1015">Disulfide bond</keyword>
<keyword evidence="3" id="KW-0964">Secreted</keyword>
<evidence type="ECO:0000256" key="8">
    <source>
        <dbReference type="ARBA" id="ARBA00023033"/>
    </source>
</evidence>
<keyword evidence="7" id="KW-0186">Copper</keyword>
<feature type="region of interest" description="Disordered" evidence="12">
    <location>
        <begin position="330"/>
        <end position="370"/>
    </location>
</feature>
<keyword evidence="4" id="KW-0479">Metal-binding</keyword>
<dbReference type="OrthoDB" id="2019572at2759"/>
<comment type="subcellular location">
    <subcellularLocation>
        <location evidence="2">Secreted</location>
    </subcellularLocation>
</comment>
<dbReference type="GO" id="GO:0005576">
    <property type="term" value="C:extracellular region"/>
    <property type="evidence" value="ECO:0007669"/>
    <property type="project" value="UniProtKB-SubCell"/>
</dbReference>
<evidence type="ECO:0000256" key="9">
    <source>
        <dbReference type="ARBA" id="ARBA00023157"/>
    </source>
</evidence>
<proteinExistence type="inferred from homology"/>
<keyword evidence="6" id="KW-0560">Oxidoreductase</keyword>
<evidence type="ECO:0000256" key="12">
    <source>
        <dbReference type="SAM" id="MobiDB-lite"/>
    </source>
</evidence>
<evidence type="ECO:0000256" key="13">
    <source>
        <dbReference type="SAM" id="SignalP"/>
    </source>
</evidence>
<comment type="cofactor">
    <cofactor evidence="1">
        <name>Cu(2+)</name>
        <dbReference type="ChEBI" id="CHEBI:29036"/>
    </cofactor>
</comment>
<reference evidence="15" key="1">
    <citation type="submission" date="2014-04" db="EMBL/GenBank/DDBJ databases">
        <title>Evolutionary Origins and Diversification of the Mycorrhizal Mutualists.</title>
        <authorList>
            <consortium name="DOE Joint Genome Institute"/>
            <consortium name="Mycorrhizal Genomics Consortium"/>
            <person name="Kohler A."/>
            <person name="Kuo A."/>
            <person name="Nagy L.G."/>
            <person name="Floudas D."/>
            <person name="Copeland A."/>
            <person name="Barry K.W."/>
            <person name="Cichocki N."/>
            <person name="Veneault-Fourrey C."/>
            <person name="LaButti K."/>
            <person name="Lindquist E.A."/>
            <person name="Lipzen A."/>
            <person name="Lundell T."/>
            <person name="Morin E."/>
            <person name="Murat C."/>
            <person name="Riley R."/>
            <person name="Ohm R."/>
            <person name="Sun H."/>
            <person name="Tunlid A."/>
            <person name="Henrissat B."/>
            <person name="Grigoriev I.V."/>
            <person name="Hibbett D.S."/>
            <person name="Martin F."/>
        </authorList>
    </citation>
    <scope>NUCLEOTIDE SEQUENCE [LARGE SCALE GENOMIC DNA]</scope>
    <source>
        <strain evidence="15">FD-334 SS-4</strain>
    </source>
</reference>
<keyword evidence="10" id="KW-0325">Glycoprotein</keyword>
<name>A0A0D2NJP7_HYPSF</name>
<evidence type="ECO:0000256" key="3">
    <source>
        <dbReference type="ARBA" id="ARBA00022525"/>
    </source>
</evidence>
<organism evidence="14 15">
    <name type="scientific">Hypholoma sublateritium (strain FD-334 SS-4)</name>
    <dbReference type="NCBI Taxonomy" id="945553"/>
    <lineage>
        <taxon>Eukaryota</taxon>
        <taxon>Fungi</taxon>
        <taxon>Dikarya</taxon>
        <taxon>Basidiomycota</taxon>
        <taxon>Agaricomycotina</taxon>
        <taxon>Agaricomycetes</taxon>
        <taxon>Agaricomycetidae</taxon>
        <taxon>Agaricales</taxon>
        <taxon>Agaricineae</taxon>
        <taxon>Strophariaceae</taxon>
        <taxon>Hypholoma</taxon>
    </lineage>
</organism>
<evidence type="ECO:0000256" key="6">
    <source>
        <dbReference type="ARBA" id="ARBA00023002"/>
    </source>
</evidence>
<dbReference type="Proteomes" id="UP000054270">
    <property type="component" value="Unassembled WGS sequence"/>
</dbReference>
<evidence type="ECO:0000256" key="7">
    <source>
        <dbReference type="ARBA" id="ARBA00023008"/>
    </source>
</evidence>
<evidence type="ECO:0000256" key="11">
    <source>
        <dbReference type="ARBA" id="ARBA00046340"/>
    </source>
</evidence>
<sequence>MRAATLLGAAVWMGAVNAHLAAWHKGMYCLNGNTGSTDLNSYAIVSPIYQQPFSGWWMHGFNNCNQYPPADGDFLDLPAGGSFSVEIASNRAKTTLSYNGQYTSEWPDGSTYPEDYNVPTCITSPNMHTQNQSQAAGTAFAISYESDINNVTPDNLAVFSVRYNTPWKREIQYDVPAAMPACPAAGCICAWGWVPNGCGQPNIYQTPFRCRVTGATSTTPVAAPKPPVWCEGNSGACTKGAKQMIYWNQNERNNIVVSGLDQVGEPKSPAYNSKLGFPDGAQEDIFTGAASSGGSSSSGSPASVVSSAAAAAKSTAAAAAAAVASSISKASSSAPTISTTTASSNSTSTTSTTSSPGRQRKCSAGRTKRSVTANTELTALHADIAGHKRRHARRAF</sequence>
<feature type="chain" id="PRO_5002265479" description="Lytic polysaccharide monooxygenase" evidence="13">
    <location>
        <begin position="19"/>
        <end position="396"/>
    </location>
</feature>
<dbReference type="GO" id="GO:0004497">
    <property type="term" value="F:monooxygenase activity"/>
    <property type="evidence" value="ECO:0007669"/>
    <property type="project" value="UniProtKB-KW"/>
</dbReference>
<evidence type="ECO:0000256" key="2">
    <source>
        <dbReference type="ARBA" id="ARBA00004613"/>
    </source>
</evidence>
<keyword evidence="15" id="KW-1185">Reference proteome</keyword>
<dbReference type="STRING" id="945553.A0A0D2NJP7"/>
<dbReference type="Pfam" id="PF22810">
    <property type="entry name" value="LPMO_AA14"/>
    <property type="match status" value="1"/>
</dbReference>
<keyword evidence="5 13" id="KW-0732">Signal</keyword>
<feature type="compositionally biased region" description="Low complexity" evidence="12">
    <location>
        <begin position="330"/>
        <end position="355"/>
    </location>
</feature>
<dbReference type="EMBL" id="KN817581">
    <property type="protein sequence ID" value="KJA19114.1"/>
    <property type="molecule type" value="Genomic_DNA"/>
</dbReference>
<evidence type="ECO:0000256" key="1">
    <source>
        <dbReference type="ARBA" id="ARBA00001973"/>
    </source>
</evidence>
<evidence type="ECO:0000313" key="15">
    <source>
        <dbReference type="Proteomes" id="UP000054270"/>
    </source>
</evidence>
<evidence type="ECO:0000256" key="10">
    <source>
        <dbReference type="ARBA" id="ARBA00023180"/>
    </source>
</evidence>
<keyword evidence="8" id="KW-0503">Monooxygenase</keyword>
<dbReference type="GO" id="GO:0046872">
    <property type="term" value="F:metal ion binding"/>
    <property type="evidence" value="ECO:0007669"/>
    <property type="project" value="UniProtKB-KW"/>
</dbReference>
<evidence type="ECO:0000313" key="14">
    <source>
        <dbReference type="EMBL" id="KJA19114.1"/>
    </source>
</evidence>
<dbReference type="OMA" id="ARPHPWS"/>
<comment type="similarity">
    <text evidence="11">Belongs to the polysaccharide monooxygenase AA14 family.</text>
</comment>
<protein>
    <recommendedName>
        <fullName evidence="16">Lytic polysaccharide monooxygenase</fullName>
    </recommendedName>
</protein>
<evidence type="ECO:0008006" key="16">
    <source>
        <dbReference type="Google" id="ProtNLM"/>
    </source>
</evidence>
<evidence type="ECO:0000256" key="4">
    <source>
        <dbReference type="ARBA" id="ARBA00022723"/>
    </source>
</evidence>
<gene>
    <name evidence="14" type="ORF">HYPSUDRAFT_204854</name>
</gene>
<dbReference type="AlphaFoldDB" id="A0A0D2NJP7"/>
<accession>A0A0D2NJP7</accession>
<dbReference type="InterPro" id="IPR054497">
    <property type="entry name" value="LPMO_AA14"/>
</dbReference>
<feature type="compositionally biased region" description="Basic residues" evidence="12">
    <location>
        <begin position="358"/>
        <end position="369"/>
    </location>
</feature>